<reference evidence="1 2" key="1">
    <citation type="journal article" date="2019" name="Nat. Ecol. Evol.">
        <title>Megaphylogeny resolves global patterns of mushroom evolution.</title>
        <authorList>
            <person name="Varga T."/>
            <person name="Krizsan K."/>
            <person name="Foldi C."/>
            <person name="Dima B."/>
            <person name="Sanchez-Garcia M."/>
            <person name="Sanchez-Ramirez S."/>
            <person name="Szollosi G.J."/>
            <person name="Szarkandi J.G."/>
            <person name="Papp V."/>
            <person name="Albert L."/>
            <person name="Andreopoulos W."/>
            <person name="Angelini C."/>
            <person name="Antonin V."/>
            <person name="Barry K.W."/>
            <person name="Bougher N.L."/>
            <person name="Buchanan P."/>
            <person name="Buyck B."/>
            <person name="Bense V."/>
            <person name="Catcheside P."/>
            <person name="Chovatia M."/>
            <person name="Cooper J."/>
            <person name="Damon W."/>
            <person name="Desjardin D."/>
            <person name="Finy P."/>
            <person name="Geml J."/>
            <person name="Haridas S."/>
            <person name="Hughes K."/>
            <person name="Justo A."/>
            <person name="Karasinski D."/>
            <person name="Kautmanova I."/>
            <person name="Kiss B."/>
            <person name="Kocsube S."/>
            <person name="Kotiranta H."/>
            <person name="LaButti K.M."/>
            <person name="Lechner B.E."/>
            <person name="Liimatainen K."/>
            <person name="Lipzen A."/>
            <person name="Lukacs Z."/>
            <person name="Mihaltcheva S."/>
            <person name="Morgado L.N."/>
            <person name="Niskanen T."/>
            <person name="Noordeloos M.E."/>
            <person name="Ohm R.A."/>
            <person name="Ortiz-Santana B."/>
            <person name="Ovrebo C."/>
            <person name="Racz N."/>
            <person name="Riley R."/>
            <person name="Savchenko A."/>
            <person name="Shiryaev A."/>
            <person name="Soop K."/>
            <person name="Spirin V."/>
            <person name="Szebenyi C."/>
            <person name="Tomsovsky M."/>
            <person name="Tulloss R.E."/>
            <person name="Uehling J."/>
            <person name="Grigoriev I.V."/>
            <person name="Vagvolgyi C."/>
            <person name="Papp T."/>
            <person name="Martin F.M."/>
            <person name="Miettinen O."/>
            <person name="Hibbett D.S."/>
            <person name="Nagy L.G."/>
        </authorList>
    </citation>
    <scope>NUCLEOTIDE SEQUENCE [LARGE SCALE GENOMIC DNA]</scope>
    <source>
        <strain evidence="1 2">CBS 962.96</strain>
    </source>
</reference>
<dbReference type="Proteomes" id="UP000297245">
    <property type="component" value="Unassembled WGS sequence"/>
</dbReference>
<evidence type="ECO:0000313" key="2">
    <source>
        <dbReference type="Proteomes" id="UP000297245"/>
    </source>
</evidence>
<accession>A0A4S8MQ47</accession>
<dbReference type="AlphaFoldDB" id="A0A4S8MQ47"/>
<name>A0A4S8MQ47_DENBC</name>
<evidence type="ECO:0000313" key="1">
    <source>
        <dbReference type="EMBL" id="THV05002.1"/>
    </source>
</evidence>
<keyword evidence="2" id="KW-1185">Reference proteome</keyword>
<proteinExistence type="predicted"/>
<organism evidence="1 2">
    <name type="scientific">Dendrothele bispora (strain CBS 962.96)</name>
    <dbReference type="NCBI Taxonomy" id="1314807"/>
    <lineage>
        <taxon>Eukaryota</taxon>
        <taxon>Fungi</taxon>
        <taxon>Dikarya</taxon>
        <taxon>Basidiomycota</taxon>
        <taxon>Agaricomycotina</taxon>
        <taxon>Agaricomycetes</taxon>
        <taxon>Agaricomycetidae</taxon>
        <taxon>Agaricales</taxon>
        <taxon>Agaricales incertae sedis</taxon>
        <taxon>Dendrothele</taxon>
    </lineage>
</organism>
<gene>
    <name evidence="1" type="ORF">K435DRAFT_648662</name>
</gene>
<sequence>MDGVIENTPTKLPRYLSYAKEKLGVNNAPSYEAALREKSYGPDILQHVDDKELISLNIPPGDVIRLKKGCEAWMRSPLSQSATSDGSGRPADSTDNSIRFEKVFLNPEGYASFFGDGIERAPDSAVPTDSEEFQECDRFHWYFHSTQLKQRVRLPPGFIPRLFREDDEY</sequence>
<evidence type="ECO:0008006" key="3">
    <source>
        <dbReference type="Google" id="ProtNLM"/>
    </source>
</evidence>
<dbReference type="EMBL" id="ML179052">
    <property type="protein sequence ID" value="THV05002.1"/>
    <property type="molecule type" value="Genomic_DNA"/>
</dbReference>
<protein>
    <recommendedName>
        <fullName evidence="3">SAM domain-containing protein</fullName>
    </recommendedName>
</protein>
<dbReference type="OrthoDB" id="3259884at2759"/>